<dbReference type="AlphaFoldDB" id="A0AAN9III7"/>
<gene>
    <name evidence="2" type="ORF">RIF29_10742</name>
</gene>
<dbReference type="Proteomes" id="UP001372338">
    <property type="component" value="Unassembled WGS sequence"/>
</dbReference>
<dbReference type="EMBL" id="JAYWIO010000002">
    <property type="protein sequence ID" value="KAK7282158.1"/>
    <property type="molecule type" value="Genomic_DNA"/>
</dbReference>
<accession>A0AAN9III7</accession>
<organism evidence="2 3">
    <name type="scientific">Crotalaria pallida</name>
    <name type="common">Smooth rattlebox</name>
    <name type="synonym">Crotalaria striata</name>
    <dbReference type="NCBI Taxonomy" id="3830"/>
    <lineage>
        <taxon>Eukaryota</taxon>
        <taxon>Viridiplantae</taxon>
        <taxon>Streptophyta</taxon>
        <taxon>Embryophyta</taxon>
        <taxon>Tracheophyta</taxon>
        <taxon>Spermatophyta</taxon>
        <taxon>Magnoliopsida</taxon>
        <taxon>eudicotyledons</taxon>
        <taxon>Gunneridae</taxon>
        <taxon>Pentapetalae</taxon>
        <taxon>rosids</taxon>
        <taxon>fabids</taxon>
        <taxon>Fabales</taxon>
        <taxon>Fabaceae</taxon>
        <taxon>Papilionoideae</taxon>
        <taxon>50 kb inversion clade</taxon>
        <taxon>genistoids sensu lato</taxon>
        <taxon>core genistoids</taxon>
        <taxon>Crotalarieae</taxon>
        <taxon>Crotalaria</taxon>
    </lineage>
</organism>
<name>A0AAN9III7_CROPI</name>
<evidence type="ECO:0000313" key="3">
    <source>
        <dbReference type="Proteomes" id="UP001372338"/>
    </source>
</evidence>
<protein>
    <submittedName>
        <fullName evidence="2">Uncharacterized protein</fullName>
    </submittedName>
</protein>
<dbReference type="PANTHER" id="PTHR35485:SF13">
    <property type="match status" value="1"/>
</dbReference>
<keyword evidence="3" id="KW-1185">Reference proteome</keyword>
<comment type="caution">
    <text evidence="2">The sequence shown here is derived from an EMBL/GenBank/DDBJ whole genome shotgun (WGS) entry which is preliminary data.</text>
</comment>
<proteinExistence type="predicted"/>
<reference evidence="2 3" key="1">
    <citation type="submission" date="2024-01" db="EMBL/GenBank/DDBJ databases">
        <title>The genomes of 5 underutilized Papilionoideae crops provide insights into root nodulation and disease resistanc.</title>
        <authorList>
            <person name="Yuan L."/>
        </authorList>
    </citation>
    <scope>NUCLEOTIDE SEQUENCE [LARGE SCALE GENOMIC DNA]</scope>
    <source>
        <strain evidence="2">ZHUSHIDOU_FW_LH</strain>
        <tissue evidence="2">Leaf</tissue>
    </source>
</reference>
<dbReference type="PANTHER" id="PTHR35485">
    <property type="entry name" value="OS01G0888900 PROTEIN"/>
    <property type="match status" value="1"/>
</dbReference>
<evidence type="ECO:0000256" key="1">
    <source>
        <dbReference type="SAM" id="MobiDB-lite"/>
    </source>
</evidence>
<sequence length="110" mass="12392">MEGLLPLVYKVIKKNRIRRHYECLSSGDAISNNISMVEMHPQTHQGHVYDENQAFEGDKVGHHRRYKSVPDFGHGFHSPQMRTGGDDSSSSNQLVRFGSQRMFSCITGGA</sequence>
<feature type="region of interest" description="Disordered" evidence="1">
    <location>
        <begin position="66"/>
        <end position="93"/>
    </location>
</feature>
<evidence type="ECO:0000313" key="2">
    <source>
        <dbReference type="EMBL" id="KAK7282158.1"/>
    </source>
</evidence>